<feature type="region of interest" description="Disordered" evidence="1">
    <location>
        <begin position="39"/>
        <end position="100"/>
    </location>
</feature>
<dbReference type="Proteomes" id="UP000067626">
    <property type="component" value="Chromosome"/>
</dbReference>
<dbReference type="AlphaFoldDB" id="A0A0K1EK91"/>
<accession>A0A0K1EK91</accession>
<organism evidence="2 3">
    <name type="scientific">Chondromyces crocatus</name>
    <dbReference type="NCBI Taxonomy" id="52"/>
    <lineage>
        <taxon>Bacteria</taxon>
        <taxon>Pseudomonadati</taxon>
        <taxon>Myxococcota</taxon>
        <taxon>Polyangia</taxon>
        <taxon>Polyangiales</taxon>
        <taxon>Polyangiaceae</taxon>
        <taxon>Chondromyces</taxon>
    </lineage>
</organism>
<proteinExistence type="predicted"/>
<dbReference type="SUPFAM" id="SSF53474">
    <property type="entry name" value="alpha/beta-Hydrolases"/>
    <property type="match status" value="1"/>
</dbReference>
<evidence type="ECO:0000313" key="2">
    <source>
        <dbReference type="EMBL" id="AKT41281.1"/>
    </source>
</evidence>
<dbReference type="STRING" id="52.CMC5_054480"/>
<dbReference type="InterPro" id="IPR029058">
    <property type="entry name" value="AB_hydrolase_fold"/>
</dbReference>
<name>A0A0K1EK91_CHOCO</name>
<keyword evidence="3" id="KW-1185">Reference proteome</keyword>
<gene>
    <name evidence="2" type="ORF">CMC5_054480</name>
</gene>
<feature type="compositionally biased region" description="Low complexity" evidence="1">
    <location>
        <begin position="78"/>
        <end position="87"/>
    </location>
</feature>
<dbReference type="KEGG" id="ccro:CMC5_054480"/>
<sequence length="328" mass="33256">MVDRHSPLARRGTTYAGVCEAARAVMALALASCGSGGCDSLSRVPAETSGSVAPPAPTTQPATEVATSPLSTQEAATEGPSGAAGEPSSPPAPKGLPPLTAPGALVELPVEGHAPAVLAVPLGATRPRPVVLATHGNFDRPEWQCQVWREIVGPEVFVLCPRGKARGDSPAPDDTRFTYANNQALEKEIRAGLDALRALYPEHVAEGPVVYTGFSLGAIMGVAIMGRDPAQFPRMILVEGGSEKLTAGAVSAFAKAGGQRVLFGCGQGGCVGSSNAAARLLEKAGVAARVVHGKGVGHSYDGAVATEVAGAFGWLVEGDARFAPSVAP</sequence>
<evidence type="ECO:0000313" key="3">
    <source>
        <dbReference type="Proteomes" id="UP000067626"/>
    </source>
</evidence>
<evidence type="ECO:0008006" key="4">
    <source>
        <dbReference type="Google" id="ProtNLM"/>
    </source>
</evidence>
<protein>
    <recommendedName>
        <fullName evidence="4">Phospholipase/carboxylesterase/thioesterase domain-containing protein</fullName>
    </recommendedName>
</protein>
<dbReference type="Gene3D" id="3.40.50.1820">
    <property type="entry name" value="alpha/beta hydrolase"/>
    <property type="match status" value="1"/>
</dbReference>
<evidence type="ECO:0000256" key="1">
    <source>
        <dbReference type="SAM" id="MobiDB-lite"/>
    </source>
</evidence>
<dbReference type="EMBL" id="CP012159">
    <property type="protein sequence ID" value="AKT41281.1"/>
    <property type="molecule type" value="Genomic_DNA"/>
</dbReference>
<feature type="compositionally biased region" description="Pro residues" evidence="1">
    <location>
        <begin position="88"/>
        <end position="100"/>
    </location>
</feature>
<reference evidence="2 3" key="1">
    <citation type="submission" date="2015-07" db="EMBL/GenBank/DDBJ databases">
        <title>Genome analysis of myxobacterium Chondromyces crocatus Cm c5 reveals a high potential for natural compound synthesis and the genetic basis for the loss of fruiting body formation.</title>
        <authorList>
            <person name="Zaburannyi N."/>
            <person name="Bunk B."/>
            <person name="Maier J."/>
            <person name="Overmann J."/>
            <person name="Mueller R."/>
        </authorList>
    </citation>
    <scope>NUCLEOTIDE SEQUENCE [LARGE SCALE GENOMIC DNA]</scope>
    <source>
        <strain evidence="2 3">Cm c5</strain>
    </source>
</reference>